<evidence type="ECO:0000259" key="6">
    <source>
        <dbReference type="Pfam" id="PF07569"/>
    </source>
</evidence>
<keyword evidence="8" id="KW-1185">Reference proteome</keyword>
<protein>
    <submittedName>
        <fullName evidence="7">HIR complex subunit</fullName>
    </submittedName>
</protein>
<evidence type="ECO:0000313" key="7">
    <source>
        <dbReference type="EMBL" id="KAK9719232.1"/>
    </source>
</evidence>
<proteinExistence type="predicted"/>
<evidence type="ECO:0000313" key="8">
    <source>
        <dbReference type="Proteomes" id="UP001479436"/>
    </source>
</evidence>
<feature type="domain" description="Protein HIRA-like C-terminal" evidence="6">
    <location>
        <begin position="16"/>
        <end position="226"/>
    </location>
</feature>
<gene>
    <name evidence="7" type="primary">HIR1_1</name>
    <name evidence="7" type="ORF">K7432_004926</name>
</gene>
<comment type="caution">
    <text evidence="7">The sequence shown here is derived from an EMBL/GenBank/DDBJ whole genome shotgun (WGS) entry which is preliminary data.</text>
</comment>
<keyword evidence="3" id="KW-0677">Repeat</keyword>
<name>A0ABR2W4D5_9FUNG</name>
<comment type="subcellular location">
    <subcellularLocation>
        <location evidence="1">Nucleus</location>
    </subcellularLocation>
</comment>
<evidence type="ECO:0000256" key="1">
    <source>
        <dbReference type="ARBA" id="ARBA00004123"/>
    </source>
</evidence>
<evidence type="ECO:0000256" key="5">
    <source>
        <dbReference type="ARBA" id="ARBA00023242"/>
    </source>
</evidence>
<keyword evidence="2" id="KW-0853">WD repeat</keyword>
<dbReference type="Proteomes" id="UP001479436">
    <property type="component" value="Unassembled WGS sequence"/>
</dbReference>
<evidence type="ECO:0000256" key="2">
    <source>
        <dbReference type="ARBA" id="ARBA00022574"/>
    </source>
</evidence>
<keyword evidence="5" id="KW-0539">Nucleus</keyword>
<dbReference type="PANTHER" id="PTHR13831">
    <property type="entry name" value="MEMBER OF THE HIR1 FAMILY OF WD-REPEAT PROTEINS"/>
    <property type="match status" value="1"/>
</dbReference>
<dbReference type="InterPro" id="IPR011494">
    <property type="entry name" value="HIRA-like_C"/>
</dbReference>
<dbReference type="PANTHER" id="PTHR13831:SF0">
    <property type="entry name" value="PROTEIN HIRA"/>
    <property type="match status" value="1"/>
</dbReference>
<dbReference type="InterPro" id="IPR031120">
    <property type="entry name" value="HIR1-like"/>
</dbReference>
<accession>A0ABR2W4D5</accession>
<dbReference type="Pfam" id="PF07569">
    <property type="entry name" value="Hira"/>
    <property type="match status" value="1"/>
</dbReference>
<sequence>MVACEDGCLYVYTYNGKRLLPCMMLDAPVSFIDSCGDFLMCITAVGLLSVWNVTQQTVLISSVSLSPILLTATLPSNSPHKSVNITSAIVRSQGLPLITTSDGQGYTYHLNMKSWVRIVDRWFVASEFYGSTSLVSDEKKNILSSLQRAATRNCEVEFMQGPFPQALLSTDRKAQSVITMSHLESSLESSKLLQSPAEYRHWLLCYARRLADEGAELRAEDLCRELLGPLYRLSSSKSLTTSKWNPLILGFPKHELLREILPILGGNRCLQRISTEYSKSLKELAPENPMDQP</sequence>
<organism evidence="7 8">
    <name type="scientific">Basidiobolus ranarum</name>
    <dbReference type="NCBI Taxonomy" id="34480"/>
    <lineage>
        <taxon>Eukaryota</taxon>
        <taxon>Fungi</taxon>
        <taxon>Fungi incertae sedis</taxon>
        <taxon>Zoopagomycota</taxon>
        <taxon>Entomophthoromycotina</taxon>
        <taxon>Basidiobolomycetes</taxon>
        <taxon>Basidiobolales</taxon>
        <taxon>Basidiobolaceae</taxon>
        <taxon>Basidiobolus</taxon>
    </lineage>
</organism>
<dbReference type="EMBL" id="JASJQH010007056">
    <property type="protein sequence ID" value="KAK9719232.1"/>
    <property type="molecule type" value="Genomic_DNA"/>
</dbReference>
<evidence type="ECO:0000256" key="4">
    <source>
        <dbReference type="ARBA" id="ARBA00022853"/>
    </source>
</evidence>
<evidence type="ECO:0000256" key="3">
    <source>
        <dbReference type="ARBA" id="ARBA00022737"/>
    </source>
</evidence>
<reference evidence="7 8" key="1">
    <citation type="submission" date="2023-04" db="EMBL/GenBank/DDBJ databases">
        <title>Genome of Basidiobolus ranarum AG-B5.</title>
        <authorList>
            <person name="Stajich J.E."/>
            <person name="Carter-House D."/>
            <person name="Gryganskyi A."/>
        </authorList>
    </citation>
    <scope>NUCLEOTIDE SEQUENCE [LARGE SCALE GENOMIC DNA]</scope>
    <source>
        <strain evidence="7 8">AG-B5</strain>
    </source>
</reference>
<keyword evidence="4" id="KW-0156">Chromatin regulator</keyword>